<protein>
    <submittedName>
        <fullName evidence="2">Uncharacterized protein</fullName>
    </submittedName>
</protein>
<feature type="region of interest" description="Disordered" evidence="1">
    <location>
        <begin position="1"/>
        <end position="22"/>
    </location>
</feature>
<evidence type="ECO:0000313" key="2">
    <source>
        <dbReference type="EMBL" id="XCM35023.1"/>
    </source>
</evidence>
<sequence>MTPVPPGRMRSHQLHPRDGDALQTDGKYGWELAASPLHHLL</sequence>
<reference evidence="2" key="1">
    <citation type="submission" date="2024-07" db="EMBL/GenBank/DDBJ databases">
        <authorList>
            <person name="Kim Y.J."/>
            <person name="Jeong J.Y."/>
        </authorList>
    </citation>
    <scope>NUCLEOTIDE SEQUENCE</scope>
    <source>
        <strain evidence="2">GIHE-MW2</strain>
    </source>
</reference>
<name>A0AAU8J8W7_9CYAN</name>
<accession>A0AAU8J8W7</accession>
<dbReference type="RefSeq" id="WP_255353191.1">
    <property type="nucleotide sequence ID" value="NZ_CP159837.1"/>
</dbReference>
<proteinExistence type="predicted"/>
<dbReference type="AlphaFoldDB" id="A0AAU8J8W7"/>
<organism evidence="2">
    <name type="scientific">Planktothricoides raciborskii GIHE-MW2</name>
    <dbReference type="NCBI Taxonomy" id="2792601"/>
    <lineage>
        <taxon>Bacteria</taxon>
        <taxon>Bacillati</taxon>
        <taxon>Cyanobacteriota</taxon>
        <taxon>Cyanophyceae</taxon>
        <taxon>Oscillatoriophycideae</taxon>
        <taxon>Oscillatoriales</taxon>
        <taxon>Oscillatoriaceae</taxon>
        <taxon>Planktothricoides</taxon>
    </lineage>
</organism>
<dbReference type="EMBL" id="CP159837">
    <property type="protein sequence ID" value="XCM35023.1"/>
    <property type="molecule type" value="Genomic_DNA"/>
</dbReference>
<evidence type="ECO:0000256" key="1">
    <source>
        <dbReference type="SAM" id="MobiDB-lite"/>
    </source>
</evidence>
<gene>
    <name evidence="2" type="ORF">ABWT76_003674</name>
</gene>